<dbReference type="Gene3D" id="3.60.40.10">
    <property type="entry name" value="PPM-type phosphatase domain"/>
    <property type="match status" value="1"/>
</dbReference>
<evidence type="ECO:0000313" key="5">
    <source>
        <dbReference type="Proteomes" id="UP001500503"/>
    </source>
</evidence>
<dbReference type="SUPFAM" id="SSF51735">
    <property type="entry name" value="NAD(P)-binding Rossmann-fold domains"/>
    <property type="match status" value="1"/>
</dbReference>
<dbReference type="PRINTS" id="PR01713">
    <property type="entry name" value="NUCEPIMERASE"/>
</dbReference>
<name>A0ABP8QH60_9ACTN</name>
<feature type="compositionally biased region" description="Low complexity" evidence="2">
    <location>
        <begin position="432"/>
        <end position="455"/>
    </location>
</feature>
<dbReference type="InterPro" id="IPR001932">
    <property type="entry name" value="PPM-type_phosphatase-like_dom"/>
</dbReference>
<dbReference type="InterPro" id="IPR036457">
    <property type="entry name" value="PPM-type-like_dom_sf"/>
</dbReference>
<evidence type="ECO:0000256" key="2">
    <source>
        <dbReference type="SAM" id="MobiDB-lite"/>
    </source>
</evidence>
<dbReference type="SMART" id="SM00822">
    <property type="entry name" value="PKS_KR"/>
    <property type="match status" value="1"/>
</dbReference>
<dbReference type="Proteomes" id="UP001500503">
    <property type="component" value="Unassembled WGS sequence"/>
</dbReference>
<feature type="domain" description="Ketoreductase" evidence="3">
    <location>
        <begin position="106"/>
        <end position="284"/>
    </location>
</feature>
<evidence type="ECO:0000259" key="3">
    <source>
        <dbReference type="SMART" id="SM00822"/>
    </source>
</evidence>
<feature type="region of interest" description="Disordered" evidence="2">
    <location>
        <begin position="419"/>
        <end position="494"/>
    </location>
</feature>
<dbReference type="Pfam" id="PF01370">
    <property type="entry name" value="Epimerase"/>
    <property type="match status" value="1"/>
</dbReference>
<organism evidence="4 5">
    <name type="scientific">Actinoallomurus oryzae</name>
    <dbReference type="NCBI Taxonomy" id="502180"/>
    <lineage>
        <taxon>Bacteria</taxon>
        <taxon>Bacillati</taxon>
        <taxon>Actinomycetota</taxon>
        <taxon>Actinomycetes</taxon>
        <taxon>Streptosporangiales</taxon>
        <taxon>Thermomonosporaceae</taxon>
        <taxon>Actinoallomurus</taxon>
    </lineage>
</organism>
<keyword evidence="5" id="KW-1185">Reference proteome</keyword>
<gene>
    <name evidence="4" type="ORF">GCM10023191_052370</name>
</gene>
<dbReference type="InterPro" id="IPR001509">
    <property type="entry name" value="Epimerase_deHydtase"/>
</dbReference>
<protein>
    <recommendedName>
        <fullName evidence="3">Ketoreductase domain-containing protein</fullName>
    </recommendedName>
</protein>
<sequence length="494" mass="51048">MLLQPDGTVHFLDQATDPPLGVRVADLPRPQAELSYAPGATLVLYTDGLVERRGEDIDDGLRRLAEGLRRHARLDPEPLAEALQEVIERRPLERTGTGGSAMVRTVRAVVTGAAGFIGSHVAEAMARAGHEVVAVDAPARSASPAAARVNWAGLADRPGVHRVETDLAIDDLASLVRADVVVHLAGRPGVRSSWGEGRAAAVRDNVTATRRLLAACEAAAAPPRVVVASSSSVYGSAGGRPNTERDPLRPASPYAASKAAMERLAARAAARGLPTVVLRYFSVYGPRQRPDMAFHRFIEAGLAGRPLPVFGDGGQSRAFTHVGDVVAATVAAATTGLPPGTVLNVGHPAHVPVRDAIDLLAGLLGVRPRIDHRVAVPGDAARTWADSGEAARLLGWSPRIGLAEGLADQIAWHRRHAAYPEPPHAADPEPPYAAGAERPYAAGAEPPRAASAGRPCGAGAESPYAAGAEPPGVVGAESPGASGAGLARPAGRSV</sequence>
<feature type="region of interest" description="Disordered" evidence="2">
    <location>
        <begin position="232"/>
        <end position="253"/>
    </location>
</feature>
<reference evidence="5" key="1">
    <citation type="journal article" date="2019" name="Int. J. Syst. Evol. Microbiol.">
        <title>The Global Catalogue of Microorganisms (GCM) 10K type strain sequencing project: providing services to taxonomists for standard genome sequencing and annotation.</title>
        <authorList>
            <consortium name="The Broad Institute Genomics Platform"/>
            <consortium name="The Broad Institute Genome Sequencing Center for Infectious Disease"/>
            <person name="Wu L."/>
            <person name="Ma J."/>
        </authorList>
    </citation>
    <scope>NUCLEOTIDE SEQUENCE [LARGE SCALE GENOMIC DNA]</scope>
    <source>
        <strain evidence="5">JCM 17933</strain>
    </source>
</reference>
<feature type="compositionally biased region" description="Low complexity" evidence="2">
    <location>
        <begin position="465"/>
        <end position="477"/>
    </location>
</feature>
<feature type="compositionally biased region" description="Pro residues" evidence="2">
    <location>
        <begin position="420"/>
        <end position="431"/>
    </location>
</feature>
<dbReference type="Gene3D" id="3.40.50.720">
    <property type="entry name" value="NAD(P)-binding Rossmann-like Domain"/>
    <property type="match status" value="1"/>
</dbReference>
<dbReference type="InterPro" id="IPR057326">
    <property type="entry name" value="KR_dom"/>
</dbReference>
<dbReference type="Pfam" id="PF07228">
    <property type="entry name" value="SpoIIE"/>
    <property type="match status" value="1"/>
</dbReference>
<evidence type="ECO:0000256" key="1">
    <source>
        <dbReference type="ARBA" id="ARBA00007637"/>
    </source>
</evidence>
<proteinExistence type="inferred from homology"/>
<evidence type="ECO:0000313" key="4">
    <source>
        <dbReference type="EMBL" id="GAA4501795.1"/>
    </source>
</evidence>
<comment type="similarity">
    <text evidence="1">Belongs to the NAD(P)-dependent epimerase/dehydratase family.</text>
</comment>
<dbReference type="EMBL" id="BAABHF010000026">
    <property type="protein sequence ID" value="GAA4501795.1"/>
    <property type="molecule type" value="Genomic_DNA"/>
</dbReference>
<comment type="caution">
    <text evidence="4">The sequence shown here is derived from an EMBL/GenBank/DDBJ whole genome shotgun (WGS) entry which is preliminary data.</text>
</comment>
<dbReference type="InterPro" id="IPR036291">
    <property type="entry name" value="NAD(P)-bd_dom_sf"/>
</dbReference>
<accession>A0ABP8QH60</accession>
<dbReference type="PANTHER" id="PTHR43000">
    <property type="entry name" value="DTDP-D-GLUCOSE 4,6-DEHYDRATASE-RELATED"/>
    <property type="match status" value="1"/>
</dbReference>